<sequence length="142" mass="16131">MTIDQSLYSRRQVLSLGRKTLLVLGVGCLYPVSRYLRAKENSLAVARIASSEMPLKINWQRLGQTRFWLRQGNDRVEAMWASCTHLGCEVNYDSEQDQWLCPCHGSHFDRDGQPVLGPAVSPLVRAEVKEKDGFYLLHQPAV</sequence>
<dbReference type="InterPro" id="IPR014349">
    <property type="entry name" value="Rieske_Fe-S_prot"/>
</dbReference>
<dbReference type="InterPro" id="IPR017941">
    <property type="entry name" value="Rieske_2Fe-2S"/>
</dbReference>
<evidence type="ECO:0000256" key="1">
    <source>
        <dbReference type="ARBA" id="ARBA00022714"/>
    </source>
</evidence>
<dbReference type="PROSITE" id="PS51296">
    <property type="entry name" value="RIESKE"/>
    <property type="match status" value="1"/>
</dbReference>
<keyword evidence="9" id="KW-1185">Reference proteome</keyword>
<keyword evidence="1" id="KW-0001">2Fe-2S</keyword>
<feature type="domain" description="Rieske" evidence="7">
    <location>
        <begin position="45"/>
        <end position="137"/>
    </location>
</feature>
<evidence type="ECO:0000313" key="8">
    <source>
        <dbReference type="EMBL" id="MDO0823442.1"/>
    </source>
</evidence>
<dbReference type="InterPro" id="IPR036922">
    <property type="entry name" value="Rieske_2Fe-2S_sf"/>
</dbReference>
<dbReference type="Gene3D" id="2.102.10.10">
    <property type="entry name" value="Rieske [2Fe-2S] iron-sulphur domain"/>
    <property type="match status" value="1"/>
</dbReference>
<evidence type="ECO:0000256" key="4">
    <source>
        <dbReference type="ARBA" id="ARBA00023014"/>
    </source>
</evidence>
<accession>A0ABT8QRF9</accession>
<evidence type="ECO:0000256" key="6">
    <source>
        <dbReference type="ARBA" id="ARBA00034078"/>
    </source>
</evidence>
<dbReference type="PRINTS" id="PR00162">
    <property type="entry name" value="RIESKE"/>
</dbReference>
<dbReference type="PANTHER" id="PTHR10134">
    <property type="entry name" value="CYTOCHROME B-C1 COMPLEX SUBUNIT RIESKE, MITOCHONDRIAL"/>
    <property type="match status" value="1"/>
</dbReference>
<dbReference type="EMBL" id="JAMJEV010000008">
    <property type="protein sequence ID" value="MDO0823442.1"/>
    <property type="molecule type" value="Genomic_DNA"/>
</dbReference>
<keyword evidence="2" id="KW-0479">Metal-binding</keyword>
<comment type="cofactor">
    <cofactor evidence="6">
        <name>[2Fe-2S] cluster</name>
        <dbReference type="ChEBI" id="CHEBI:190135"/>
    </cofactor>
</comment>
<evidence type="ECO:0000313" key="9">
    <source>
        <dbReference type="Proteomes" id="UP001176021"/>
    </source>
</evidence>
<gene>
    <name evidence="8" type="ORF">M8H41_11310</name>
</gene>
<keyword evidence="5" id="KW-1015">Disulfide bond</keyword>
<protein>
    <submittedName>
        <fullName evidence="8">Ubiquinol-cytochrome c reductase iron-sulfur subunit</fullName>
    </submittedName>
</protein>
<proteinExistence type="predicted"/>
<dbReference type="CDD" id="cd03467">
    <property type="entry name" value="Rieske"/>
    <property type="match status" value="1"/>
</dbReference>
<dbReference type="Pfam" id="PF00355">
    <property type="entry name" value="Rieske"/>
    <property type="match status" value="1"/>
</dbReference>
<evidence type="ECO:0000259" key="7">
    <source>
        <dbReference type="PROSITE" id="PS51296"/>
    </source>
</evidence>
<name>A0ABT8QRF9_9FIRM</name>
<organism evidence="8 9">
    <name type="scientific">Desulfosporosinus nitroreducens</name>
    <dbReference type="NCBI Taxonomy" id="2018668"/>
    <lineage>
        <taxon>Bacteria</taxon>
        <taxon>Bacillati</taxon>
        <taxon>Bacillota</taxon>
        <taxon>Clostridia</taxon>
        <taxon>Eubacteriales</taxon>
        <taxon>Desulfitobacteriaceae</taxon>
        <taxon>Desulfosporosinus</taxon>
    </lineage>
</organism>
<dbReference type="Proteomes" id="UP001176021">
    <property type="component" value="Unassembled WGS sequence"/>
</dbReference>
<comment type="caution">
    <text evidence="8">The sequence shown here is derived from an EMBL/GenBank/DDBJ whole genome shotgun (WGS) entry which is preliminary data.</text>
</comment>
<keyword evidence="3" id="KW-0408">Iron</keyword>
<evidence type="ECO:0000256" key="2">
    <source>
        <dbReference type="ARBA" id="ARBA00022723"/>
    </source>
</evidence>
<dbReference type="RefSeq" id="WP_302048813.1">
    <property type="nucleotide sequence ID" value="NZ_JAMJEV010000008.1"/>
</dbReference>
<evidence type="ECO:0000256" key="3">
    <source>
        <dbReference type="ARBA" id="ARBA00023004"/>
    </source>
</evidence>
<reference evidence="8" key="1">
    <citation type="submission" date="2022-05" db="EMBL/GenBank/DDBJ databases">
        <title>Expanded diversity of anoxic marine methylotrophy in a Black Sea sulfate reducing microorganism.</title>
        <authorList>
            <person name="Fischer P.Q."/>
            <person name="Stams A.J.M."/>
            <person name="Villanueva L."/>
            <person name="Sousa D.Z."/>
        </authorList>
    </citation>
    <scope>NUCLEOTIDE SEQUENCE</scope>
    <source>
        <strain evidence="8">P130</strain>
    </source>
</reference>
<dbReference type="SUPFAM" id="SSF50022">
    <property type="entry name" value="ISP domain"/>
    <property type="match status" value="1"/>
</dbReference>
<dbReference type="InterPro" id="IPR005805">
    <property type="entry name" value="Rieske_Fe-S_prot_C"/>
</dbReference>
<evidence type="ECO:0000256" key="5">
    <source>
        <dbReference type="ARBA" id="ARBA00023157"/>
    </source>
</evidence>
<keyword evidence="4" id="KW-0411">Iron-sulfur</keyword>